<feature type="transmembrane region" description="Helical" evidence="7">
    <location>
        <begin position="241"/>
        <end position="257"/>
    </location>
</feature>
<dbReference type="Proteomes" id="UP000595895">
    <property type="component" value="Chromosome"/>
</dbReference>
<dbReference type="InterPro" id="IPR052923">
    <property type="entry name" value="UPF0718"/>
</dbReference>
<proteinExistence type="inferred from homology"/>
<name>A0A7T7M8N3_9ACTO</name>
<dbReference type="InterPro" id="IPR005524">
    <property type="entry name" value="DUF318"/>
</dbReference>
<feature type="transmembrane region" description="Helical" evidence="7">
    <location>
        <begin position="126"/>
        <end position="149"/>
    </location>
</feature>
<reference evidence="8 9" key="1">
    <citation type="submission" date="2020-12" db="EMBL/GenBank/DDBJ databases">
        <authorList>
            <person name="Zhou J."/>
        </authorList>
    </citation>
    <scope>NUCLEOTIDE SEQUENCE [LARGE SCALE GENOMIC DNA]</scope>
    <source>
        <strain evidence="8 9">CCUG 61299</strain>
    </source>
</reference>
<dbReference type="EMBL" id="CP066802">
    <property type="protein sequence ID" value="QQM66936.1"/>
    <property type="molecule type" value="Genomic_DNA"/>
</dbReference>
<evidence type="ECO:0000256" key="1">
    <source>
        <dbReference type="ARBA" id="ARBA00004651"/>
    </source>
</evidence>
<organism evidence="8 9">
    <name type="scientific">Actinomyces weissii</name>
    <dbReference type="NCBI Taxonomy" id="675090"/>
    <lineage>
        <taxon>Bacteria</taxon>
        <taxon>Bacillati</taxon>
        <taxon>Actinomycetota</taxon>
        <taxon>Actinomycetes</taxon>
        <taxon>Actinomycetales</taxon>
        <taxon>Actinomycetaceae</taxon>
        <taxon>Actinomyces</taxon>
    </lineage>
</organism>
<feature type="transmembrane region" description="Helical" evidence="7">
    <location>
        <begin position="208"/>
        <end position="229"/>
    </location>
</feature>
<feature type="transmembrane region" description="Helical" evidence="7">
    <location>
        <begin position="58"/>
        <end position="81"/>
    </location>
</feature>
<evidence type="ECO:0000256" key="6">
    <source>
        <dbReference type="ARBA" id="ARBA00023136"/>
    </source>
</evidence>
<dbReference type="Pfam" id="PF03773">
    <property type="entry name" value="ArsP_1"/>
    <property type="match status" value="1"/>
</dbReference>
<accession>A0A7T7M8N3</accession>
<comment type="similarity">
    <text evidence="2">Belongs to the UPF0718 family.</text>
</comment>
<dbReference type="AlphaFoldDB" id="A0A7T7M8N3"/>
<evidence type="ECO:0000313" key="8">
    <source>
        <dbReference type="EMBL" id="QQM66936.1"/>
    </source>
</evidence>
<evidence type="ECO:0000256" key="7">
    <source>
        <dbReference type="SAM" id="Phobius"/>
    </source>
</evidence>
<feature type="transmembrane region" description="Helical" evidence="7">
    <location>
        <begin position="303"/>
        <end position="329"/>
    </location>
</feature>
<feature type="transmembrane region" description="Helical" evidence="7">
    <location>
        <begin position="156"/>
        <end position="177"/>
    </location>
</feature>
<evidence type="ECO:0000256" key="4">
    <source>
        <dbReference type="ARBA" id="ARBA00022692"/>
    </source>
</evidence>
<keyword evidence="4 7" id="KW-0812">Transmembrane</keyword>
<dbReference type="PANTHER" id="PTHR34184:SF4">
    <property type="entry name" value="UPF0718 PROTEIN YCGR"/>
    <property type="match status" value="1"/>
</dbReference>
<comment type="subcellular location">
    <subcellularLocation>
        <location evidence="1">Cell membrane</location>
        <topology evidence="1">Multi-pass membrane protein</topology>
    </subcellularLocation>
</comment>
<protein>
    <submittedName>
        <fullName evidence="8">Permease</fullName>
    </submittedName>
</protein>
<keyword evidence="9" id="KW-1185">Reference proteome</keyword>
<keyword evidence="3" id="KW-1003">Cell membrane</keyword>
<dbReference type="PANTHER" id="PTHR34184">
    <property type="entry name" value="UPF0718 PROTEIN YCGR"/>
    <property type="match status" value="1"/>
</dbReference>
<keyword evidence="5 7" id="KW-1133">Transmembrane helix</keyword>
<dbReference type="GO" id="GO:0005886">
    <property type="term" value="C:plasma membrane"/>
    <property type="evidence" value="ECO:0007669"/>
    <property type="project" value="UniProtKB-SubCell"/>
</dbReference>
<gene>
    <name evidence="8" type="ORF">JG540_07715</name>
</gene>
<evidence type="ECO:0000256" key="3">
    <source>
        <dbReference type="ARBA" id="ARBA00022475"/>
    </source>
</evidence>
<sequence>MTQEVARRAAAGRWLLPAAATGLVALCLGLQGRTGRLLALGGAFEAWAAVTVAITLQALPFLVLGVLVSALVAALVPQSLLRRLTPRDQRLAVPAAAACGTLLPGCECASVPVAQSLIRQGLPPAAAYAFLLASPAVNPVVLVSTAVAFPGNPAMVWARLLASLLAAVLVGWVWIILGRGQGSGQGLHHTHGGASRAEVFRAAAVHDLMGAGGYLAAGAMAAALIKVAAPRSWLSVMGQNPAVAVLVLAGLAVLLSLCSEADAFVAASFVGVHPTAQLAFLVVGPMVDLKLVAMQYGAWGRGFVLRFVPLTLAVAVACASAVGALLLSWP</sequence>
<feature type="transmembrane region" description="Helical" evidence="7">
    <location>
        <begin position="263"/>
        <end position="283"/>
    </location>
</feature>
<evidence type="ECO:0000256" key="2">
    <source>
        <dbReference type="ARBA" id="ARBA00006386"/>
    </source>
</evidence>
<evidence type="ECO:0000313" key="9">
    <source>
        <dbReference type="Proteomes" id="UP000595895"/>
    </source>
</evidence>
<dbReference type="KEGG" id="awe:JG540_07715"/>
<keyword evidence="6 7" id="KW-0472">Membrane</keyword>
<evidence type="ECO:0000256" key="5">
    <source>
        <dbReference type="ARBA" id="ARBA00022989"/>
    </source>
</evidence>
<dbReference type="RefSeq" id="WP_200275110.1">
    <property type="nucleotide sequence ID" value="NZ_CP066802.1"/>
</dbReference>